<dbReference type="Pfam" id="PF01266">
    <property type="entry name" value="DAO"/>
    <property type="match status" value="1"/>
</dbReference>
<dbReference type="AlphaFoldDB" id="A0A5Q2FE33"/>
<evidence type="ECO:0000313" key="6">
    <source>
        <dbReference type="EMBL" id="QGF24057.1"/>
    </source>
</evidence>
<keyword evidence="3" id="KW-0274">FAD</keyword>
<name>A0A5Q2FE33_9ACTN</name>
<dbReference type="Gene3D" id="3.50.50.60">
    <property type="entry name" value="FAD/NAD(P)-binding domain"/>
    <property type="match status" value="1"/>
</dbReference>
<evidence type="ECO:0000256" key="4">
    <source>
        <dbReference type="ARBA" id="ARBA00023002"/>
    </source>
</evidence>
<dbReference type="SUPFAM" id="SSF51905">
    <property type="entry name" value="FAD/NAD(P)-binding domain"/>
    <property type="match status" value="1"/>
</dbReference>
<accession>A0A5Q2FE33</accession>
<reference evidence="6 7" key="1">
    <citation type="submission" date="2019-10" db="EMBL/GenBank/DDBJ databases">
        <title>Genomic analysis of Raineyella sp. CBA3103.</title>
        <authorList>
            <person name="Roh S.W."/>
        </authorList>
    </citation>
    <scope>NUCLEOTIDE SEQUENCE [LARGE SCALE GENOMIC DNA]</scope>
    <source>
        <strain evidence="6 7">CBA3103</strain>
    </source>
</reference>
<keyword evidence="7" id="KW-1185">Reference proteome</keyword>
<dbReference type="SUPFAM" id="SSF54373">
    <property type="entry name" value="FAD-linked reductases, C-terminal domain"/>
    <property type="match status" value="1"/>
</dbReference>
<dbReference type="Proteomes" id="UP000386847">
    <property type="component" value="Chromosome"/>
</dbReference>
<sequence>MTSIAIVGAGLAGSGTAWRLAQAGHDVTVLERFAPANAFGSSHGSARIFRYAYPEQEYVHLVTLARQGWTELESAAGETLIDLVGSVDFGPLRAQSGLAGLLAAEGVEHEVLGSAVARERWGQIAFDTDVLWTPGAGVIDAERAVMAMLTLAQRLGADVRTDFPVVRVERAGAGYRVIGADGTAVEAEQVVVAAGGWLPDLLGDLGLPDAFLSSLPSLRVTQENAFHFPYRDPSATWPTMIRKAPQIQTYALPGGRDAGFTGLKIAEYNGGKPILSATHQDRTIDPVNRERVIDFVTEFLPGLVPEPYAEATCLFTSTPDEDFIIDRVEGITVLSPCSGHGAKFAPLIGEFAAALVAGSADAVPTRFRTGMGAELVA</sequence>
<dbReference type="PANTHER" id="PTHR10961">
    <property type="entry name" value="PEROXISOMAL SARCOSINE OXIDASE"/>
    <property type="match status" value="1"/>
</dbReference>
<evidence type="ECO:0000256" key="1">
    <source>
        <dbReference type="ARBA" id="ARBA00001974"/>
    </source>
</evidence>
<proteinExistence type="predicted"/>
<dbReference type="Gene3D" id="3.30.9.10">
    <property type="entry name" value="D-Amino Acid Oxidase, subunit A, domain 2"/>
    <property type="match status" value="1"/>
</dbReference>
<evidence type="ECO:0000256" key="3">
    <source>
        <dbReference type="ARBA" id="ARBA00022827"/>
    </source>
</evidence>
<evidence type="ECO:0000259" key="5">
    <source>
        <dbReference type="Pfam" id="PF01266"/>
    </source>
</evidence>
<feature type="domain" description="FAD dependent oxidoreductase" evidence="5">
    <location>
        <begin position="4"/>
        <end position="355"/>
    </location>
</feature>
<gene>
    <name evidence="6" type="ORF">Rai3103_10610</name>
</gene>
<dbReference type="GO" id="GO:0050660">
    <property type="term" value="F:flavin adenine dinucleotide binding"/>
    <property type="evidence" value="ECO:0007669"/>
    <property type="project" value="InterPro"/>
</dbReference>
<evidence type="ECO:0000256" key="2">
    <source>
        <dbReference type="ARBA" id="ARBA00022630"/>
    </source>
</evidence>
<dbReference type="KEGG" id="rain:Rai3103_10610"/>
<dbReference type="InterPro" id="IPR036188">
    <property type="entry name" value="FAD/NAD-bd_sf"/>
</dbReference>
<keyword evidence="4" id="KW-0560">Oxidoreductase</keyword>
<keyword evidence="2" id="KW-0285">Flavoprotein</keyword>
<dbReference type="InterPro" id="IPR006076">
    <property type="entry name" value="FAD-dep_OxRdtase"/>
</dbReference>
<dbReference type="EMBL" id="CP045725">
    <property type="protein sequence ID" value="QGF24057.1"/>
    <property type="molecule type" value="Genomic_DNA"/>
</dbReference>
<dbReference type="PANTHER" id="PTHR10961:SF7">
    <property type="entry name" value="FAD DEPENDENT OXIDOREDUCTASE DOMAIN-CONTAINING PROTEIN"/>
    <property type="match status" value="1"/>
</dbReference>
<organism evidence="6 7">
    <name type="scientific">Raineyella fluvialis</name>
    <dbReference type="NCBI Taxonomy" id="2662261"/>
    <lineage>
        <taxon>Bacteria</taxon>
        <taxon>Bacillati</taxon>
        <taxon>Actinomycetota</taxon>
        <taxon>Actinomycetes</taxon>
        <taxon>Propionibacteriales</taxon>
        <taxon>Propionibacteriaceae</taxon>
        <taxon>Raineyella</taxon>
    </lineage>
</organism>
<dbReference type="InterPro" id="IPR045170">
    <property type="entry name" value="MTOX"/>
</dbReference>
<comment type="cofactor">
    <cofactor evidence="1">
        <name>FAD</name>
        <dbReference type="ChEBI" id="CHEBI:57692"/>
    </cofactor>
</comment>
<dbReference type="RefSeq" id="WP_153572586.1">
    <property type="nucleotide sequence ID" value="NZ_CP045725.1"/>
</dbReference>
<protein>
    <submittedName>
        <fullName evidence="6">FAD-dependent oxidoreductase</fullName>
    </submittedName>
</protein>
<dbReference type="GO" id="GO:0008115">
    <property type="term" value="F:sarcosine oxidase activity"/>
    <property type="evidence" value="ECO:0007669"/>
    <property type="project" value="TreeGrafter"/>
</dbReference>
<evidence type="ECO:0000313" key="7">
    <source>
        <dbReference type="Proteomes" id="UP000386847"/>
    </source>
</evidence>